<dbReference type="VEuPathDB" id="PlasmoDB:PVPAM_130006100"/>
<protein>
    <submittedName>
        <fullName evidence="3">Tryptophan-rich antigen</fullName>
    </submittedName>
</protein>
<dbReference type="OrthoDB" id="387551at2759"/>
<gene>
    <name evidence="3" type="ORF">PVP01_0000100</name>
</gene>
<evidence type="ECO:0000259" key="2">
    <source>
        <dbReference type="Pfam" id="PF12319"/>
    </source>
</evidence>
<dbReference type="VEuPathDB" id="PlasmoDB:PVP01_0000100"/>
<dbReference type="Pfam" id="PF12319">
    <property type="entry name" value="TryThrA_C"/>
    <property type="match status" value="1"/>
</dbReference>
<reference evidence="4" key="2">
    <citation type="journal article" date="2023" name="Nat. Commun.">
        <title>The structure of a Plasmodium vivax Tryptophan Rich Antigen domain suggests a lipid binding function for a pan-Plasmodium multi-gene family.</title>
        <authorList>
            <person name="Kundu P."/>
            <person name="Naskar D."/>
            <person name="McKie S.J."/>
            <person name="Dass S."/>
            <person name="Kanjee U."/>
            <person name="Introini V."/>
            <person name="Ferreira M.U."/>
            <person name="Cicuta P."/>
            <person name="Duraisingh M."/>
            <person name="Deane J.E."/>
            <person name="Rayner J.C."/>
        </authorList>
    </citation>
    <scope>X-RAY CRYSTALLOGRAPHY (1.45 ANGSTROMS) OF 459-693</scope>
</reference>
<feature type="domain" description="Tryptophan/threonine-rich plasmodium antigen C-terminal" evidence="2">
    <location>
        <begin position="469"/>
        <end position="684"/>
    </location>
</feature>
<dbReference type="EMBL" id="FLZR02000001">
    <property type="protein sequence ID" value="VUZ99295.1"/>
    <property type="molecule type" value="Genomic_DNA"/>
</dbReference>
<feature type="compositionally biased region" description="Basic and acidic residues" evidence="1">
    <location>
        <begin position="129"/>
        <end position="148"/>
    </location>
</feature>
<dbReference type="SMR" id="A0A565A491"/>
<proteinExistence type="evidence at protein level"/>
<feature type="region of interest" description="Disordered" evidence="1">
    <location>
        <begin position="239"/>
        <end position="438"/>
    </location>
</feature>
<feature type="compositionally biased region" description="Polar residues" evidence="1">
    <location>
        <begin position="255"/>
        <end position="269"/>
    </location>
</feature>
<dbReference type="InterPro" id="IPR022089">
    <property type="entry name" value="Plasmodium-antigen_C"/>
</dbReference>
<organism evidence="3">
    <name type="scientific">Plasmodium vivax</name>
    <name type="common">malaria parasite P. vivax</name>
    <dbReference type="NCBI Taxonomy" id="5855"/>
    <lineage>
        <taxon>Eukaryota</taxon>
        <taxon>Sar</taxon>
        <taxon>Alveolata</taxon>
        <taxon>Apicomplexa</taxon>
        <taxon>Aconoidasida</taxon>
        <taxon>Haemosporida</taxon>
        <taxon>Plasmodiidae</taxon>
        <taxon>Plasmodium</taxon>
        <taxon>Plasmodium (Plasmodium)</taxon>
    </lineage>
</organism>
<evidence type="ECO:0007829" key="4">
    <source>
        <dbReference type="PDB" id="8ARL"/>
    </source>
</evidence>
<evidence type="ECO:0000256" key="1">
    <source>
        <dbReference type="SAM" id="MobiDB-lite"/>
    </source>
</evidence>
<feature type="region of interest" description="Disordered" evidence="1">
    <location>
        <begin position="116"/>
        <end position="148"/>
    </location>
</feature>
<feature type="compositionally biased region" description="Basic and acidic residues" evidence="1">
    <location>
        <begin position="367"/>
        <end position="438"/>
    </location>
</feature>
<feature type="compositionally biased region" description="Basic and acidic residues" evidence="1">
    <location>
        <begin position="239"/>
        <end position="254"/>
    </location>
</feature>
<feature type="compositionally biased region" description="Polar residues" evidence="1">
    <location>
        <begin position="295"/>
        <end position="314"/>
    </location>
</feature>
<dbReference type="VEuPathDB" id="PlasmoDB:PVX_112655"/>
<sequence length="693" mass="80813">MESSNGVDSLIDKKSSFSTLKVDNSDVLFCVNISFVKSCAQSAFLIFSLYIILKHFFPSVFKKLNNTLYSNTLNAIKYSQGYIDKPYEKGNTELKNEGGAFEGALAEVRTNEKEIKTGGDSISVEEATNIDKEKEGEKGKGDNKIKESEPNVANISTNYNIEKNGDVNNEAKKGAYHISTVEGKDLNKKEKSDNKAEGEKYNLMPENNDTVVNLGGTYFLEKRGMHIYDIKEEDEKLNHNTKDDKDLTEAKGNADNKSASSMNVKNGTNHVEKGAEASTGKKEEGEKHVDKKEPNNYQIKNEGQENDSAGTSYSLKKGADGHNDKKKSSSNSLEGVQEKNERETNSHKLKEDEENVRDGSTSSLSKWGEKDEQKTVPNNDKTELDTKKVKKEDAKKDEAKKDDAKKDDAKKEAKKSDLKKDGKKEPKKEKDKSKDIRRANSLDTIYKSDLESKDDEIEDDKSDEWKKNEWNNWLIKTEEDWKLFNTSVENKKNRWLEKRDKELEVWLMNMQNRWLHYRENEENEYKAEAMKNSSTWDDSQWEQWIKTEGKKGMEADLKKWLNDKETFLDGWISKEWVQWKNERMLQWLSVDWKHKEDETFEHYKSSKFTNVLHIKKKKKWTKWKERTNKEKEEWNNWVKGKENLYVNNKWDKWLKWKKDKRALYSQKFLTFINKWISDKQWTVWIEDQGGSTL</sequence>
<feature type="compositionally biased region" description="Basic and acidic residues" evidence="1">
    <location>
        <begin position="317"/>
        <end position="327"/>
    </location>
</feature>
<dbReference type="Proteomes" id="UP000220605">
    <property type="component" value="Unassembled WGS sequence"/>
</dbReference>
<dbReference type="PDB" id="8ARL">
    <property type="method" value="X-ray"/>
    <property type="resolution" value="1.45 A"/>
    <property type="chains" value="A=459-693"/>
</dbReference>
<evidence type="ECO:0000313" key="3">
    <source>
        <dbReference type="EMBL" id="VUZ99295.1"/>
    </source>
</evidence>
<accession>A0A565A491</accession>
<name>A0A565A491_PLAVI</name>
<keyword evidence="4" id="KW-0002">3D-structure</keyword>
<dbReference type="AlphaFoldDB" id="A0A565A491"/>
<feature type="compositionally biased region" description="Basic and acidic residues" evidence="1">
    <location>
        <begin position="270"/>
        <end position="294"/>
    </location>
</feature>
<reference evidence="3" key="1">
    <citation type="submission" date="2016-07" db="EMBL/GenBank/DDBJ databases">
        <authorList>
            <consortium name="Pathogen Informatics"/>
        </authorList>
    </citation>
    <scope>NUCLEOTIDE SEQUENCE</scope>
</reference>
<feature type="compositionally biased region" description="Basic and acidic residues" evidence="1">
    <location>
        <begin position="336"/>
        <end position="351"/>
    </location>
</feature>
<dbReference type="VEuPathDB" id="PlasmoDB:PVW1_000013400"/>